<proteinExistence type="predicted"/>
<dbReference type="STRING" id="671987.R0JXZ3"/>
<reference evidence="2 3" key="1">
    <citation type="journal article" date="2012" name="PLoS Pathog.">
        <title>Diverse lifestyles and strategies of plant pathogenesis encoded in the genomes of eighteen Dothideomycetes fungi.</title>
        <authorList>
            <person name="Ohm R.A."/>
            <person name="Feau N."/>
            <person name="Henrissat B."/>
            <person name="Schoch C.L."/>
            <person name="Horwitz B.A."/>
            <person name="Barry K.W."/>
            <person name="Condon B.J."/>
            <person name="Copeland A.C."/>
            <person name="Dhillon B."/>
            <person name="Glaser F."/>
            <person name="Hesse C.N."/>
            <person name="Kosti I."/>
            <person name="LaButti K."/>
            <person name="Lindquist E.A."/>
            <person name="Lucas S."/>
            <person name="Salamov A.A."/>
            <person name="Bradshaw R.E."/>
            <person name="Ciuffetti L."/>
            <person name="Hamelin R.C."/>
            <person name="Kema G.H.J."/>
            <person name="Lawrence C."/>
            <person name="Scott J.A."/>
            <person name="Spatafora J.W."/>
            <person name="Turgeon B.G."/>
            <person name="de Wit P.J.G.M."/>
            <person name="Zhong S."/>
            <person name="Goodwin S.B."/>
            <person name="Grigoriev I.V."/>
        </authorList>
    </citation>
    <scope>NUCLEOTIDE SEQUENCE [LARGE SCALE GENOMIC DNA]</scope>
    <source>
        <strain evidence="3">28A</strain>
    </source>
</reference>
<feature type="non-terminal residue" evidence="2">
    <location>
        <position position="1"/>
    </location>
</feature>
<dbReference type="HOGENOM" id="CLU_068279_2_1_1"/>
<evidence type="ECO:0000313" key="3">
    <source>
        <dbReference type="Proteomes" id="UP000016935"/>
    </source>
</evidence>
<evidence type="ECO:0000313" key="2">
    <source>
        <dbReference type="EMBL" id="EOA85793.1"/>
    </source>
</evidence>
<reference evidence="2 3" key="2">
    <citation type="journal article" date="2013" name="PLoS Genet.">
        <title>Comparative genome structure, secondary metabolite, and effector coding capacity across Cochliobolus pathogens.</title>
        <authorList>
            <person name="Condon B.J."/>
            <person name="Leng Y."/>
            <person name="Wu D."/>
            <person name="Bushley K.E."/>
            <person name="Ohm R.A."/>
            <person name="Otillar R."/>
            <person name="Martin J."/>
            <person name="Schackwitz W."/>
            <person name="Grimwood J."/>
            <person name="MohdZainudin N."/>
            <person name="Xue C."/>
            <person name="Wang R."/>
            <person name="Manning V.A."/>
            <person name="Dhillon B."/>
            <person name="Tu Z.J."/>
            <person name="Steffenson B.J."/>
            <person name="Salamov A."/>
            <person name="Sun H."/>
            <person name="Lowry S."/>
            <person name="LaButti K."/>
            <person name="Han J."/>
            <person name="Copeland A."/>
            <person name="Lindquist E."/>
            <person name="Barry K."/>
            <person name="Schmutz J."/>
            <person name="Baker S.E."/>
            <person name="Ciuffetti L.M."/>
            <person name="Grigoriev I.V."/>
            <person name="Zhong S."/>
            <person name="Turgeon B.G."/>
        </authorList>
    </citation>
    <scope>NUCLEOTIDE SEQUENCE [LARGE SCALE GENOMIC DNA]</scope>
    <source>
        <strain evidence="3">28A</strain>
    </source>
</reference>
<dbReference type="PANTHER" id="PTHR47843:SF2">
    <property type="entry name" value="BTB DOMAIN-CONTAINING PROTEIN"/>
    <property type="match status" value="1"/>
</dbReference>
<dbReference type="InterPro" id="IPR000210">
    <property type="entry name" value="BTB/POZ_dom"/>
</dbReference>
<name>R0JXZ3_EXST2</name>
<dbReference type="PANTHER" id="PTHR47843">
    <property type="entry name" value="BTB DOMAIN-CONTAINING PROTEIN-RELATED"/>
    <property type="match status" value="1"/>
</dbReference>
<dbReference type="GeneID" id="19395477"/>
<dbReference type="eggNOG" id="ENOG502T17B">
    <property type="taxonomic scope" value="Eukaryota"/>
</dbReference>
<dbReference type="AlphaFoldDB" id="R0JXZ3"/>
<dbReference type="Proteomes" id="UP000016935">
    <property type="component" value="Unassembled WGS sequence"/>
</dbReference>
<keyword evidence="3" id="KW-1185">Reference proteome</keyword>
<organism evidence="2 3">
    <name type="scientific">Exserohilum turcicum (strain 28A)</name>
    <name type="common">Northern leaf blight fungus</name>
    <name type="synonym">Setosphaeria turcica</name>
    <dbReference type="NCBI Taxonomy" id="671987"/>
    <lineage>
        <taxon>Eukaryota</taxon>
        <taxon>Fungi</taxon>
        <taxon>Dikarya</taxon>
        <taxon>Ascomycota</taxon>
        <taxon>Pezizomycotina</taxon>
        <taxon>Dothideomycetes</taxon>
        <taxon>Pleosporomycetidae</taxon>
        <taxon>Pleosporales</taxon>
        <taxon>Pleosporineae</taxon>
        <taxon>Pleosporaceae</taxon>
        <taxon>Exserohilum</taxon>
    </lineage>
</organism>
<dbReference type="Gene3D" id="3.30.710.10">
    <property type="entry name" value="Potassium Channel Kv1.1, Chain A"/>
    <property type="match status" value="1"/>
</dbReference>
<dbReference type="InterPro" id="IPR011333">
    <property type="entry name" value="SKP1/BTB/POZ_sf"/>
</dbReference>
<dbReference type="EMBL" id="KB908637">
    <property type="protein sequence ID" value="EOA85793.1"/>
    <property type="molecule type" value="Genomic_DNA"/>
</dbReference>
<dbReference type="Pfam" id="PF00651">
    <property type="entry name" value="BTB"/>
    <property type="match status" value="1"/>
</dbReference>
<dbReference type="SUPFAM" id="SSF54695">
    <property type="entry name" value="POZ domain"/>
    <property type="match status" value="1"/>
</dbReference>
<accession>R0JXZ3</accession>
<evidence type="ECO:0000259" key="1">
    <source>
        <dbReference type="PROSITE" id="PS50097"/>
    </source>
</evidence>
<dbReference type="CDD" id="cd18186">
    <property type="entry name" value="BTB_POZ_ZBTB_KLHL-like"/>
    <property type="match status" value="1"/>
</dbReference>
<dbReference type="RefSeq" id="XP_008026585.1">
    <property type="nucleotide sequence ID" value="XM_008028394.1"/>
</dbReference>
<feature type="domain" description="BTB" evidence="1">
    <location>
        <begin position="1"/>
        <end position="73"/>
    </location>
</feature>
<dbReference type="PROSITE" id="PS50097">
    <property type="entry name" value="BTB"/>
    <property type="match status" value="1"/>
</dbReference>
<gene>
    <name evidence="2" type="ORF">SETTUDRAFT_111294</name>
</gene>
<protein>
    <recommendedName>
        <fullName evidence="1">BTB domain-containing protein</fullName>
    </recommendedName>
</protein>
<dbReference type="OrthoDB" id="194443at2759"/>
<sequence>VTLKVGPELKKFRVHKALLLKHSEYFRKALRGSWTEAKEGVVKIDDIEPAVGMLLSLNIFVHWLYTQSLPKPCDYKEWSGFGGSAVTVNKLRAYIFADRFQIPSFGQAVHNNLVQELQDQSLAICEEYNLSLITEAYDGLPTESPILQLLVDTLCEKRKACAHQGPDDINKLPPAFLARVVRNMLHSQHHRQQKQVAMKYRCYYEHATEMSLRACNTRKTHMKFNHEKEFGFFGLCGYCEESNTSDFKCDFVH</sequence>